<evidence type="ECO:0000256" key="1">
    <source>
        <dbReference type="SAM" id="Phobius"/>
    </source>
</evidence>
<feature type="transmembrane region" description="Helical" evidence="1">
    <location>
        <begin position="6"/>
        <end position="26"/>
    </location>
</feature>
<protein>
    <recommendedName>
        <fullName evidence="4">Competence protein ComGG</fullName>
    </recommendedName>
</protein>
<dbReference type="AlphaFoldDB" id="A0A6H1P910"/>
<keyword evidence="1" id="KW-0472">Membrane</keyword>
<evidence type="ECO:0000313" key="2">
    <source>
        <dbReference type="EMBL" id="QIZ09887.1"/>
    </source>
</evidence>
<reference evidence="2 3" key="2">
    <citation type="submission" date="2020-04" db="EMBL/GenBank/DDBJ databases">
        <authorList>
            <person name="Fomenkov A."/>
            <person name="Anton B.P."/>
            <person name="Roberts R.J."/>
        </authorList>
    </citation>
    <scope>NUCLEOTIDE SEQUENCE [LARGE SCALE GENOMIC DNA]</scope>
    <source>
        <strain evidence="2 3">S2</strain>
    </source>
</reference>
<dbReference type="EMBL" id="CP051128">
    <property type="protein sequence ID" value="QIZ09887.1"/>
    <property type="molecule type" value="Genomic_DNA"/>
</dbReference>
<proteinExistence type="predicted"/>
<dbReference type="Proteomes" id="UP000501868">
    <property type="component" value="Chromosome"/>
</dbReference>
<dbReference type="Pfam" id="PF14173">
    <property type="entry name" value="ComGG"/>
    <property type="match status" value="1"/>
</dbReference>
<name>A0A6H1P910_PRIMG</name>
<keyword evidence="1" id="KW-0812">Transmembrane</keyword>
<evidence type="ECO:0008006" key="4">
    <source>
        <dbReference type="Google" id="ProtNLM"/>
    </source>
</evidence>
<organism evidence="2 3">
    <name type="scientific">Priestia megaterium</name>
    <name type="common">Bacillus megaterium</name>
    <dbReference type="NCBI Taxonomy" id="1404"/>
    <lineage>
        <taxon>Bacteria</taxon>
        <taxon>Bacillati</taxon>
        <taxon>Bacillota</taxon>
        <taxon>Bacilli</taxon>
        <taxon>Bacillales</taxon>
        <taxon>Bacillaceae</taxon>
        <taxon>Priestia</taxon>
    </lineage>
</organism>
<gene>
    <name evidence="2" type="ORF">HFZ78_26965</name>
</gene>
<dbReference type="InterPro" id="IPR020372">
    <property type="entry name" value="Competence_ComGG"/>
</dbReference>
<keyword evidence="1" id="KW-1133">Transmembrane helix</keyword>
<reference evidence="2 3" key="1">
    <citation type="submission" date="2020-04" db="EMBL/GenBank/DDBJ databases">
        <title>Genome-Wide Identification of 5-Methylcytosine Sites in Bacterial Genomes By High-Throughput Sequencing of MspJI Restriction Fragments.</title>
        <authorList>
            <person name="Wu V."/>
        </authorList>
    </citation>
    <scope>NUCLEOTIDE SEQUENCE [LARGE SCALE GENOMIC DNA]</scope>
    <source>
        <strain evidence="2 3">S2</strain>
    </source>
</reference>
<evidence type="ECO:0000313" key="3">
    <source>
        <dbReference type="Proteomes" id="UP000501868"/>
    </source>
</evidence>
<sequence length="128" mass="14856">MKNNENGFTYPLTLCLIIIFLLFFSVRIEQLLSERKMAHETAIILQEEYYFLSSVKKVEVIFQKSGILPVKGTISFVNGTMDYQAETPTGYVQKVNFTLHLHVVDKTVIGRGYFDTRTKRLSKWVELK</sequence>
<accession>A0A6H1P910</accession>